<gene>
    <name evidence="4" type="primary">NPHP3</name>
    <name evidence="4" type="ORF">AWC38_SpisGene21828</name>
</gene>
<reference evidence="5" key="1">
    <citation type="journal article" date="2017" name="bioRxiv">
        <title>Comparative analysis of the genomes of Stylophora pistillata and Acropora digitifera provides evidence for extensive differences between species of corals.</title>
        <authorList>
            <person name="Voolstra C.R."/>
            <person name="Li Y."/>
            <person name="Liew Y.J."/>
            <person name="Baumgarten S."/>
            <person name="Zoccola D."/>
            <person name="Flot J.-F."/>
            <person name="Tambutte S."/>
            <person name="Allemand D."/>
            <person name="Aranda M."/>
        </authorList>
    </citation>
    <scope>NUCLEOTIDE SEQUENCE [LARGE SCALE GENOMIC DNA]</scope>
</reference>
<feature type="compositionally biased region" description="Low complexity" evidence="3">
    <location>
        <begin position="198"/>
        <end position="209"/>
    </location>
</feature>
<feature type="compositionally biased region" description="Basic and acidic residues" evidence="3">
    <location>
        <begin position="216"/>
        <end position="231"/>
    </location>
</feature>
<feature type="compositionally biased region" description="Basic and acidic residues" evidence="3">
    <location>
        <begin position="187"/>
        <end position="197"/>
    </location>
</feature>
<feature type="region of interest" description="Disordered" evidence="3">
    <location>
        <begin position="172"/>
        <end position="245"/>
    </location>
</feature>
<dbReference type="Pfam" id="PF13424">
    <property type="entry name" value="TPR_12"/>
    <property type="match status" value="2"/>
</dbReference>
<dbReference type="PANTHER" id="PTHR45641">
    <property type="entry name" value="TETRATRICOPEPTIDE REPEAT PROTEIN (AFU_ORTHOLOGUE AFUA_6G03870)"/>
    <property type="match status" value="1"/>
</dbReference>
<comment type="caution">
    <text evidence="4">The sequence shown here is derived from an EMBL/GenBank/DDBJ whole genome shotgun (WGS) entry which is preliminary data.</text>
</comment>
<feature type="compositionally biased region" description="Acidic residues" evidence="3">
    <location>
        <begin position="605"/>
        <end position="616"/>
    </location>
</feature>
<dbReference type="SUPFAM" id="SSF48452">
    <property type="entry name" value="TPR-like"/>
    <property type="match status" value="1"/>
</dbReference>
<feature type="region of interest" description="Disordered" evidence="3">
    <location>
        <begin position="605"/>
        <end position="630"/>
    </location>
</feature>
<evidence type="ECO:0000256" key="1">
    <source>
        <dbReference type="ARBA" id="ARBA00022737"/>
    </source>
</evidence>
<dbReference type="OrthoDB" id="5970227at2759"/>
<dbReference type="PANTHER" id="PTHR45641:SF19">
    <property type="entry name" value="NEPHROCYSTIN-3"/>
    <property type="match status" value="1"/>
</dbReference>
<dbReference type="Proteomes" id="UP000225706">
    <property type="component" value="Unassembled WGS sequence"/>
</dbReference>
<evidence type="ECO:0000313" key="4">
    <source>
        <dbReference type="EMBL" id="PFX14048.1"/>
    </source>
</evidence>
<dbReference type="SMART" id="SM00028">
    <property type="entry name" value="TPR"/>
    <property type="match status" value="3"/>
</dbReference>
<dbReference type="InterPro" id="IPR019734">
    <property type="entry name" value="TPR_rpt"/>
</dbReference>
<name>A0A2B4RCD4_STYPI</name>
<dbReference type="AlphaFoldDB" id="A0A2B4RCD4"/>
<keyword evidence="5" id="KW-1185">Reference proteome</keyword>
<accession>A0A2B4RCD4</accession>
<keyword evidence="1" id="KW-0677">Repeat</keyword>
<evidence type="ECO:0000313" key="5">
    <source>
        <dbReference type="Proteomes" id="UP000225706"/>
    </source>
</evidence>
<evidence type="ECO:0000256" key="3">
    <source>
        <dbReference type="SAM" id="MobiDB-lite"/>
    </source>
</evidence>
<evidence type="ECO:0000256" key="2">
    <source>
        <dbReference type="ARBA" id="ARBA00022803"/>
    </source>
</evidence>
<dbReference type="EMBL" id="LSMT01000847">
    <property type="protein sequence ID" value="PFX14048.1"/>
    <property type="molecule type" value="Genomic_DNA"/>
</dbReference>
<feature type="region of interest" description="Disordered" evidence="3">
    <location>
        <begin position="1"/>
        <end position="38"/>
    </location>
</feature>
<dbReference type="InterPro" id="IPR011990">
    <property type="entry name" value="TPR-like_helical_dom_sf"/>
</dbReference>
<keyword evidence="2" id="KW-0802">TPR repeat</keyword>
<feature type="compositionally biased region" description="Basic and acidic residues" evidence="3">
    <location>
        <begin position="16"/>
        <end position="36"/>
    </location>
</feature>
<feature type="compositionally biased region" description="Polar residues" evidence="3">
    <location>
        <begin position="617"/>
        <end position="626"/>
    </location>
</feature>
<sequence length="989" mass="111542">MERSRSEEDMSSSDEPDPKRQKRDNLGSTTRKRESNLKNVLVLTSHDVRKKDGKVYMPNTIEMAQLKKPERGQFKTKIKFPKTMTGKDVEEELRRQFLVLKKDGRFYCGTLVENRTRMEFHDNPPTVWDGTKINRRIRGNSALYVYFEETPELVFERPEAQTVDSLKQQLQTPMHEQMGSPPSYYSEKLRGLKRQHDPSSSLVPEVVSSTGASVKEPVREGTCHEGSKEGEQQSPQAQLGYHGDNSTAGLLCNSGTFQKTQNQQIGLKQSTGEDHSKEPQVITEDSAYETAAGDASDVDDKTKHSKGKIEEARSGVVARIEDYLQNSKVGTSEESSLEEIDSIRISPHDQGGTEFVICLNVKGIPENVTSLRARFDGVGFADLTQVATGVYTGNSPASVTLGKVAVTVSSLDDTWNSPDETEFEYHPNVTQELQKLISKMPDTKRNIPLDDQTLNPSRSAGTVCSSSSFSFYAGDISSLADENQDKSSLKALRWIVFAAAATNDRKCVETIFRTSAGEAVFQTYRNSSILPEDTARARGHQNLAEYLQNVHKRLSNEIDCNVQTVTIDWVELKRATAEKNICSGADEFQPVGDLEPVSFLESDDDESSYFADDETSDCQSPSTSEFSNEDQYVESKCTDDAEVLKHFRSDDDHGDQFDELKLSSHISALDKVFDSANQVITAKGSKCKSMATSWEYTEEQLNYYRICYIVTDVLTEGLRTIFKQEWDNRYKATLGEWKDEPKNGMDFESHESPRNRRRNAHLLKTMIDGDRAEWDCTMLFYAILYSDCICSLHPAVQSNVDDLRKFRNEDFAHRPRGFLSSRDFQDDILKDNLGLLHSQLGKLSRAKEYHKRALAIFLKKRGAEHVDVATSCDNLGFVCRQLGDLKQAKDCHERALDIRRKQLSPEHLNFATSYDNLGLLHQQLVDLKQAKDCHKRALDIRLKQLGPQHVDVLTSYDNLGLVQSELSGLRQAKDGHERALDIRLKQLGP</sequence>
<organism evidence="4 5">
    <name type="scientific">Stylophora pistillata</name>
    <name type="common">Smooth cauliflower coral</name>
    <dbReference type="NCBI Taxonomy" id="50429"/>
    <lineage>
        <taxon>Eukaryota</taxon>
        <taxon>Metazoa</taxon>
        <taxon>Cnidaria</taxon>
        <taxon>Anthozoa</taxon>
        <taxon>Hexacorallia</taxon>
        <taxon>Scleractinia</taxon>
        <taxon>Astrocoeniina</taxon>
        <taxon>Pocilloporidae</taxon>
        <taxon>Stylophora</taxon>
    </lineage>
</organism>
<proteinExistence type="predicted"/>
<protein>
    <submittedName>
        <fullName evidence="4">Nephrocystin-3</fullName>
    </submittedName>
</protein>
<dbReference type="Gene3D" id="1.25.40.10">
    <property type="entry name" value="Tetratricopeptide repeat domain"/>
    <property type="match status" value="1"/>
</dbReference>